<dbReference type="PANTHER" id="PTHR43720">
    <property type="entry name" value="2-AMINOMUCONIC SEMIALDEHYDE DEHYDROGENASE"/>
    <property type="match status" value="1"/>
</dbReference>
<evidence type="ECO:0000256" key="5">
    <source>
        <dbReference type="RuleBase" id="RU003345"/>
    </source>
</evidence>
<dbReference type="PANTHER" id="PTHR43720:SF2">
    <property type="entry name" value="2-AMINOMUCONIC SEMIALDEHYDE DEHYDROGENASE"/>
    <property type="match status" value="1"/>
</dbReference>
<comment type="similarity">
    <text evidence="1 5">Belongs to the aldehyde dehydrogenase family.</text>
</comment>
<dbReference type="PROSITE" id="PS00687">
    <property type="entry name" value="ALDEHYDE_DEHYDR_GLU"/>
    <property type="match status" value="1"/>
</dbReference>
<sequence length="563" mass="62589">MDLISSLWELDTAERADAYLASLANPIRLQNFIENDYSEHSEPSDWVDSFNPRSGELLVQVPRSALPDVDRAVDAASRAFPTWSRTSRQERSEVLLRIAAILSEKKELFAVWESLDQGKTLSRARVEVDRAISNFRYFATYILHEEGAVRYVDGPMSTMTYEHRSPAGVFALISPWNMPLYLLTWKIAPCIAFGCTGVAKPSEVTSMTAFLLGEVFRQAKLPPGVMNIIFGDGPGAGSALVKSARVRGVSFTGGTATGIRIRQDTVADIGKHLSLELGGKNPTLIFDDVDLAEAVPLAAQAAFENSGQICLCGSRIYVHRAIYENFLSTFVDYVQKNYRCGETIGPVVSREHYTKISSYLKQAKEEKADFLSGNVPSEVSQQGFWVTPTVLSRVRPDSRIMREEIFGPVVTVSPFDTEEEAIELANDNPNGLASILMTKDLSRMRRVGERIDAGLDRHEIFVTLASYSAEYVLFLKGTGAQHEDFLTLQEYGPWNILSRIEMWNFAHIMWHSVLQSRKRTGKSRDRCPDGECILGHRILLDIGALRIGLIPLDISALGVGLLT</sequence>
<dbReference type="Pfam" id="PF00171">
    <property type="entry name" value="Aldedh"/>
    <property type="match status" value="1"/>
</dbReference>
<organism evidence="7 8">
    <name type="scientific">Penicillium brasilianum</name>
    <dbReference type="NCBI Taxonomy" id="104259"/>
    <lineage>
        <taxon>Eukaryota</taxon>
        <taxon>Fungi</taxon>
        <taxon>Dikarya</taxon>
        <taxon>Ascomycota</taxon>
        <taxon>Pezizomycotina</taxon>
        <taxon>Eurotiomycetes</taxon>
        <taxon>Eurotiomycetidae</taxon>
        <taxon>Eurotiales</taxon>
        <taxon>Aspergillaceae</taxon>
        <taxon>Penicillium</taxon>
    </lineage>
</organism>
<name>A0A1S9RCA2_PENBI</name>
<dbReference type="InterPro" id="IPR015590">
    <property type="entry name" value="Aldehyde_DH_dom"/>
</dbReference>
<feature type="domain" description="Aldehyde dehydrogenase" evidence="6">
    <location>
        <begin position="45"/>
        <end position="454"/>
    </location>
</feature>
<evidence type="ECO:0000256" key="1">
    <source>
        <dbReference type="ARBA" id="ARBA00009986"/>
    </source>
</evidence>
<accession>A0A1S9RCA2</accession>
<reference evidence="8" key="1">
    <citation type="submission" date="2015-09" db="EMBL/GenBank/DDBJ databases">
        <authorList>
            <person name="Fill T.P."/>
            <person name="Baretta J.F."/>
            <person name="de Almeida L.G."/>
            <person name="Rocha M."/>
            <person name="de Souza D.H."/>
            <person name="Malavazi I."/>
            <person name="Cerdeira L.T."/>
            <person name="Hong H."/>
            <person name="Samborskyy M."/>
            <person name="de Vasconcelos A.T."/>
            <person name="Leadlay P."/>
            <person name="Rodrigues-Filho E."/>
        </authorList>
    </citation>
    <scope>NUCLEOTIDE SEQUENCE [LARGE SCALE GENOMIC DNA]</scope>
    <source>
        <strain evidence="8">LaBioMMi 136</strain>
    </source>
</reference>
<protein>
    <submittedName>
        <fullName evidence="7">Aldehyde dehydrogenase family 8 member A1</fullName>
    </submittedName>
</protein>
<dbReference type="FunFam" id="3.40.605.10:FF:000007">
    <property type="entry name" value="NAD/NADP-dependent betaine aldehyde dehydrogenase"/>
    <property type="match status" value="1"/>
</dbReference>
<comment type="caution">
    <text evidence="7">The sequence shown here is derived from an EMBL/GenBank/DDBJ whole genome shotgun (WGS) entry which is preliminary data.</text>
</comment>
<keyword evidence="3" id="KW-0520">NAD</keyword>
<dbReference type="PROSITE" id="PS00070">
    <property type="entry name" value="ALDEHYDE_DEHYDR_CYS"/>
    <property type="match status" value="1"/>
</dbReference>
<dbReference type="Gene3D" id="3.40.309.10">
    <property type="entry name" value="Aldehyde Dehydrogenase, Chain A, domain 2"/>
    <property type="match status" value="1"/>
</dbReference>
<dbReference type="InterPro" id="IPR029510">
    <property type="entry name" value="Ald_DH_CS_GLU"/>
</dbReference>
<dbReference type="AlphaFoldDB" id="A0A1S9RCA2"/>
<feature type="active site" evidence="4">
    <location>
        <position position="276"/>
    </location>
</feature>
<proteinExistence type="inferred from homology"/>
<evidence type="ECO:0000313" key="7">
    <source>
        <dbReference type="EMBL" id="OOQ82900.1"/>
    </source>
</evidence>
<evidence type="ECO:0000256" key="3">
    <source>
        <dbReference type="ARBA" id="ARBA00023027"/>
    </source>
</evidence>
<dbReference type="InterPro" id="IPR016162">
    <property type="entry name" value="Ald_DH_N"/>
</dbReference>
<dbReference type="GO" id="GO:0016620">
    <property type="term" value="F:oxidoreductase activity, acting on the aldehyde or oxo group of donors, NAD or NADP as acceptor"/>
    <property type="evidence" value="ECO:0007669"/>
    <property type="project" value="InterPro"/>
</dbReference>
<evidence type="ECO:0000313" key="8">
    <source>
        <dbReference type="Proteomes" id="UP000190744"/>
    </source>
</evidence>
<dbReference type="SUPFAM" id="SSF53720">
    <property type="entry name" value="ALDH-like"/>
    <property type="match status" value="1"/>
</dbReference>
<dbReference type="InterPro" id="IPR016160">
    <property type="entry name" value="Ald_DH_CS_CYS"/>
</dbReference>
<dbReference type="InterPro" id="IPR016163">
    <property type="entry name" value="Ald_DH_C"/>
</dbReference>
<evidence type="ECO:0000256" key="2">
    <source>
        <dbReference type="ARBA" id="ARBA00023002"/>
    </source>
</evidence>
<gene>
    <name evidence="7" type="primary">ALDH8A1</name>
    <name evidence="7" type="ORF">PEBR_36805</name>
</gene>
<dbReference type="Proteomes" id="UP000190744">
    <property type="component" value="Unassembled WGS sequence"/>
</dbReference>
<evidence type="ECO:0000259" key="6">
    <source>
        <dbReference type="Pfam" id="PF00171"/>
    </source>
</evidence>
<keyword evidence="2 5" id="KW-0560">Oxidoreductase</keyword>
<dbReference type="EMBL" id="LJBN01000207">
    <property type="protein sequence ID" value="OOQ82900.1"/>
    <property type="molecule type" value="Genomic_DNA"/>
</dbReference>
<evidence type="ECO:0000256" key="4">
    <source>
        <dbReference type="PROSITE-ProRule" id="PRU10007"/>
    </source>
</evidence>
<dbReference type="Gene3D" id="3.40.605.10">
    <property type="entry name" value="Aldehyde Dehydrogenase, Chain A, domain 1"/>
    <property type="match status" value="1"/>
</dbReference>
<dbReference type="InterPro" id="IPR016161">
    <property type="entry name" value="Ald_DH/histidinol_DH"/>
</dbReference>